<keyword evidence="2 4" id="KW-0479">Metal-binding</keyword>
<dbReference type="InterPro" id="IPR020855">
    <property type="entry name" value="Ureohydrolase_Mn_BS"/>
</dbReference>
<dbReference type="OrthoDB" id="9788689at2"/>
<feature type="binding site" evidence="4">
    <location>
        <position position="164"/>
    </location>
    <ligand>
        <name>Mn(2+)</name>
        <dbReference type="ChEBI" id="CHEBI:29035"/>
        <label>1</label>
    </ligand>
</feature>
<dbReference type="PROSITE" id="PS51409">
    <property type="entry name" value="ARGINASE_2"/>
    <property type="match status" value="1"/>
</dbReference>
<comment type="cofactor">
    <cofactor evidence="4">
        <name>Mn(2+)</name>
        <dbReference type="ChEBI" id="CHEBI:29035"/>
    </cofactor>
    <text evidence="4">Binds 2 manganese ions per subunit.</text>
</comment>
<dbReference type="AlphaFoldDB" id="A0A154L262"/>
<evidence type="ECO:0000256" key="2">
    <source>
        <dbReference type="ARBA" id="ARBA00022723"/>
    </source>
</evidence>
<dbReference type="SUPFAM" id="SSF52768">
    <property type="entry name" value="Arginase/deacetylase"/>
    <property type="match status" value="1"/>
</dbReference>
<dbReference type="Proteomes" id="UP000076335">
    <property type="component" value="Unassembled WGS sequence"/>
</dbReference>
<feature type="binding site" evidence="4">
    <location>
        <position position="168"/>
    </location>
    <ligand>
        <name>Mn(2+)</name>
        <dbReference type="ChEBI" id="CHEBI:29035"/>
        <label>1</label>
    </ligand>
</feature>
<dbReference type="NCBIfam" id="TIGR01230">
    <property type="entry name" value="agmatinase"/>
    <property type="match status" value="1"/>
</dbReference>
<evidence type="ECO:0000256" key="1">
    <source>
        <dbReference type="ARBA" id="ARBA00009227"/>
    </source>
</evidence>
<evidence type="ECO:0000256" key="5">
    <source>
        <dbReference type="RuleBase" id="RU003684"/>
    </source>
</evidence>
<dbReference type="PANTHER" id="PTHR11358">
    <property type="entry name" value="ARGINASE/AGMATINASE"/>
    <property type="match status" value="1"/>
</dbReference>
<dbReference type="InterPro" id="IPR005925">
    <property type="entry name" value="Agmatinase-rel"/>
</dbReference>
<evidence type="ECO:0000313" key="6">
    <source>
        <dbReference type="EMBL" id="KZB61821.1"/>
    </source>
</evidence>
<feature type="binding site" evidence="4">
    <location>
        <position position="246"/>
    </location>
    <ligand>
        <name>Mn(2+)</name>
        <dbReference type="ChEBI" id="CHEBI:29035"/>
        <label>1</label>
    </ligand>
</feature>
<keyword evidence="4" id="KW-0464">Manganese</keyword>
<feature type="binding site" evidence="4">
    <location>
        <position position="248"/>
    </location>
    <ligand>
        <name>Mn(2+)</name>
        <dbReference type="ChEBI" id="CHEBI:29035"/>
        <label>1</label>
    </ligand>
</feature>
<dbReference type="PROSITE" id="PS01053">
    <property type="entry name" value="ARGINASE_1"/>
    <property type="match status" value="1"/>
</dbReference>
<dbReference type="EMBL" id="LPVY01000022">
    <property type="protein sequence ID" value="KZB61821.1"/>
    <property type="molecule type" value="Genomic_DNA"/>
</dbReference>
<dbReference type="GO" id="GO:0046872">
    <property type="term" value="F:metal ion binding"/>
    <property type="evidence" value="ECO:0007669"/>
    <property type="project" value="UniProtKB-KW"/>
</dbReference>
<dbReference type="InterPro" id="IPR023696">
    <property type="entry name" value="Ureohydrolase_dom_sf"/>
</dbReference>
<dbReference type="RefSeq" id="WP_062953129.1">
    <property type="nucleotide sequence ID" value="NZ_LPVY01000022.1"/>
</dbReference>
<gene>
    <name evidence="6" type="ORF">AUP42_06120</name>
</gene>
<keyword evidence="3 5" id="KW-0378">Hydrolase</keyword>
<dbReference type="InterPro" id="IPR006035">
    <property type="entry name" value="Ureohydrolase"/>
</dbReference>
<evidence type="ECO:0000256" key="4">
    <source>
        <dbReference type="PIRSR" id="PIRSR036979-1"/>
    </source>
</evidence>
<dbReference type="Pfam" id="PF00491">
    <property type="entry name" value="Arginase"/>
    <property type="match status" value="1"/>
</dbReference>
<sequence>MSSTGVIDTKGGDNAFTAKSVHQNTSEPMYSGALSFMRRKYTRDLTGIDVAVTGIPYDLATSSRPGTRLGPQGVRRASVNLAWAPHFPSGRDIFGELAVIDYGDMVIDPGYPHKIPEMIEDHARDIVSSGAKMLTIGGDHFISYPILKAHAEKYGKGISLIQFDAHSDTWEDDGDRIDHGTMFWHAAKNGIVDASKSIQVGIRTHNESTHGYNILYGPDVQAMSIDQIVAKIKDVVGDNHAYITFDIDGLDPCYAPGTGTPVLGGLTSHQAVSILRGLAGGINLIGSDVVEVSPPYDVSDITSLAGATIAWEMLNIHAVNRKP</sequence>
<dbReference type="CDD" id="cd11592">
    <property type="entry name" value="Agmatinase_PAH"/>
    <property type="match status" value="1"/>
</dbReference>
<protein>
    <submittedName>
        <fullName evidence="6">Agmatinase</fullName>
    </submittedName>
</protein>
<evidence type="ECO:0000313" key="7">
    <source>
        <dbReference type="Proteomes" id="UP000076335"/>
    </source>
</evidence>
<reference evidence="6 7" key="1">
    <citation type="submission" date="2015-12" db="EMBL/GenBank/DDBJ databases">
        <title>Genome sequence of Thalassospira lucentensis MCCC 1A02072.</title>
        <authorList>
            <person name="Lu L."/>
            <person name="Lai Q."/>
            <person name="Shao Z."/>
            <person name="Qian P."/>
        </authorList>
    </citation>
    <scope>NUCLEOTIDE SEQUENCE [LARGE SCALE GENOMIC DNA]</scope>
    <source>
        <strain evidence="6 7">MCCC 1A02072</strain>
    </source>
</reference>
<accession>A0A154L262</accession>
<dbReference type="PANTHER" id="PTHR11358:SF26">
    <property type="entry name" value="GUANIDINO ACID HYDROLASE, MITOCHONDRIAL"/>
    <property type="match status" value="1"/>
</dbReference>
<dbReference type="Gene3D" id="3.40.800.10">
    <property type="entry name" value="Ureohydrolase domain"/>
    <property type="match status" value="1"/>
</dbReference>
<proteinExistence type="inferred from homology"/>
<evidence type="ECO:0000256" key="3">
    <source>
        <dbReference type="ARBA" id="ARBA00022801"/>
    </source>
</evidence>
<dbReference type="NCBIfam" id="NF002564">
    <property type="entry name" value="PRK02190.1"/>
    <property type="match status" value="1"/>
</dbReference>
<comment type="caution">
    <text evidence="6">The sequence shown here is derived from an EMBL/GenBank/DDBJ whole genome shotgun (WGS) entry which is preliminary data.</text>
</comment>
<feature type="binding site" evidence="4">
    <location>
        <position position="166"/>
    </location>
    <ligand>
        <name>Mn(2+)</name>
        <dbReference type="ChEBI" id="CHEBI:29035"/>
        <label>1</label>
    </ligand>
</feature>
<name>A0A154L262_9PROT</name>
<feature type="binding site" evidence="4">
    <location>
        <position position="140"/>
    </location>
    <ligand>
        <name>Mn(2+)</name>
        <dbReference type="ChEBI" id="CHEBI:29035"/>
        <label>1</label>
    </ligand>
</feature>
<comment type="similarity">
    <text evidence="1">Belongs to the arginase family. Agmatinase subfamily.</text>
</comment>
<dbReference type="PIRSF" id="PIRSF036979">
    <property type="entry name" value="Arginase"/>
    <property type="match status" value="1"/>
</dbReference>
<dbReference type="GO" id="GO:0033389">
    <property type="term" value="P:putrescine biosynthetic process from arginine, via agmatine"/>
    <property type="evidence" value="ECO:0007669"/>
    <property type="project" value="TreeGrafter"/>
</dbReference>
<dbReference type="GO" id="GO:0008783">
    <property type="term" value="F:agmatinase activity"/>
    <property type="evidence" value="ECO:0007669"/>
    <property type="project" value="TreeGrafter"/>
</dbReference>
<organism evidence="6 7">
    <name type="scientific">Thalassospira lucentensis</name>
    <dbReference type="NCBI Taxonomy" id="168935"/>
    <lineage>
        <taxon>Bacteria</taxon>
        <taxon>Pseudomonadati</taxon>
        <taxon>Pseudomonadota</taxon>
        <taxon>Alphaproteobacteria</taxon>
        <taxon>Rhodospirillales</taxon>
        <taxon>Thalassospiraceae</taxon>
        <taxon>Thalassospira</taxon>
    </lineage>
</organism>